<dbReference type="AlphaFoldDB" id="A0A451A522"/>
<name>A0A451A522_9GAMM</name>
<dbReference type="GO" id="GO:0004252">
    <property type="term" value="F:serine-type endopeptidase activity"/>
    <property type="evidence" value="ECO:0007669"/>
    <property type="project" value="InterPro"/>
</dbReference>
<feature type="domain" description="Peptidase S8/S53" evidence="1">
    <location>
        <begin position="186"/>
        <end position="418"/>
    </location>
</feature>
<dbReference type="Pfam" id="PF00082">
    <property type="entry name" value="Peptidase_S8"/>
    <property type="match status" value="1"/>
</dbReference>
<reference evidence="2" key="1">
    <citation type="submission" date="2019-02" db="EMBL/GenBank/DDBJ databases">
        <authorList>
            <person name="Gruber-Vodicka R. H."/>
            <person name="Seah K. B. B."/>
        </authorList>
    </citation>
    <scope>NUCLEOTIDE SEQUENCE</scope>
    <source>
        <strain evidence="3">BECK_BY2</strain>
        <strain evidence="2">BECK_BY3</strain>
    </source>
</reference>
<dbReference type="SUPFAM" id="SSF52743">
    <property type="entry name" value="Subtilisin-like"/>
    <property type="match status" value="1"/>
</dbReference>
<organism evidence="2">
    <name type="scientific">Candidatus Kentrum sp. TUN</name>
    <dbReference type="NCBI Taxonomy" id="2126343"/>
    <lineage>
        <taxon>Bacteria</taxon>
        <taxon>Pseudomonadati</taxon>
        <taxon>Pseudomonadota</taxon>
        <taxon>Gammaproteobacteria</taxon>
        <taxon>Candidatus Kentrum</taxon>
    </lineage>
</organism>
<evidence type="ECO:0000313" key="3">
    <source>
        <dbReference type="EMBL" id="VFK70091.1"/>
    </source>
</evidence>
<evidence type="ECO:0000313" key="2">
    <source>
        <dbReference type="EMBL" id="VFK61137.1"/>
    </source>
</evidence>
<gene>
    <name evidence="3" type="ORF">BECKTUN1418E_GA0071001_12342</name>
    <name evidence="2" type="ORF">BECKTUN1418F_GA0071002_12452</name>
</gene>
<dbReference type="GO" id="GO:0006508">
    <property type="term" value="P:proteolysis"/>
    <property type="evidence" value="ECO:0007669"/>
    <property type="project" value="InterPro"/>
</dbReference>
<dbReference type="EMBL" id="CAADFY010000245">
    <property type="protein sequence ID" value="VFK61137.1"/>
    <property type="molecule type" value="Genomic_DNA"/>
</dbReference>
<sequence length="617" mass="66349">MKVARGLTKFLAEGPPNNPMPIEVLVSVVRTPEVPLFHKMEKAAAEGKIRTKADHKRERERLLGERKSKIRDAKNSVLNAITGLGGEVLHNPKNLHSITARIPANAIDNLANRRDVARIDLNLPDQDEVDGSHMIEGHQIKQFIDDGYDGGSGTDIVFAQIEINGADDEHVGFRDGSGSSDRIKGMYNCYSTDCTSTSNFTSSQESDHASSVAGIIFGDLRDGQDTGVTSSSERIKRSGYAGEAHGWLYRAGNSASTMHAFDNMADKTGTDKPAVVNMSAGNADADPDCLGRTDRSKAVNELFESGILLIKSAGNKQDDAPQPPSVTDCRVTEPGSAIGAFTVASLGSNASSGDTDDVRDATISDFSSRGGTSPEGGNRTIVDLAAYGCRTLLFDKNGGYGRSKCGTSYAAPTVTATAINHINFYKEALGSLIDDPGVLFSNLLLMGDRQRDGSSSKMTSRFDNRYGAGALRARKLDTFGLDAPYGWSTGYTCIDDGEVHTITINNGNAISSDVEAFKAVIWWYDARHGDDGTLDDIDLFLKEGSTTLLSSTSYDNKERVFYDVGGKAVKLEIEGYDVMADDAGCGTDSMRVYYTYLYEDSDRDDSNGPGSEIESES</sequence>
<dbReference type="InterPro" id="IPR000209">
    <property type="entry name" value="Peptidase_S8/S53_dom"/>
</dbReference>
<dbReference type="EMBL" id="CAADFV010000234">
    <property type="protein sequence ID" value="VFK70091.1"/>
    <property type="molecule type" value="Genomic_DNA"/>
</dbReference>
<protein>
    <submittedName>
        <fullName evidence="2">Subtilase family</fullName>
    </submittedName>
</protein>
<dbReference type="InterPro" id="IPR036852">
    <property type="entry name" value="Peptidase_S8/S53_dom_sf"/>
</dbReference>
<proteinExistence type="predicted"/>
<accession>A0A451A522</accession>
<dbReference type="Gene3D" id="3.40.50.200">
    <property type="entry name" value="Peptidase S8/S53 domain"/>
    <property type="match status" value="1"/>
</dbReference>
<evidence type="ECO:0000259" key="1">
    <source>
        <dbReference type="Pfam" id="PF00082"/>
    </source>
</evidence>